<reference evidence="2" key="1">
    <citation type="submission" date="2020-02" db="EMBL/GenBank/DDBJ databases">
        <authorList>
            <person name="Meier V. D."/>
        </authorList>
    </citation>
    <scope>NUCLEOTIDE SEQUENCE</scope>
    <source>
        <strain evidence="2">AVDCRST_MAG68</strain>
    </source>
</reference>
<dbReference type="InterPro" id="IPR007569">
    <property type="entry name" value="DUF559"/>
</dbReference>
<dbReference type="PANTHER" id="PTHR38590:SF1">
    <property type="entry name" value="BLL0828 PROTEIN"/>
    <property type="match status" value="1"/>
</dbReference>
<dbReference type="InterPro" id="IPR047216">
    <property type="entry name" value="Endonuclease_DUF559_bact"/>
</dbReference>
<gene>
    <name evidence="2" type="ORF">AVDCRST_MAG68-1214</name>
</gene>
<dbReference type="SUPFAM" id="SSF52980">
    <property type="entry name" value="Restriction endonuclease-like"/>
    <property type="match status" value="1"/>
</dbReference>
<evidence type="ECO:0000313" key="2">
    <source>
        <dbReference type="EMBL" id="CAA9310991.1"/>
    </source>
</evidence>
<evidence type="ECO:0000259" key="1">
    <source>
        <dbReference type="Pfam" id="PF04480"/>
    </source>
</evidence>
<organism evidence="2">
    <name type="scientific">uncultured Gemmatimonadota bacterium</name>
    <dbReference type="NCBI Taxonomy" id="203437"/>
    <lineage>
        <taxon>Bacteria</taxon>
        <taxon>Pseudomonadati</taxon>
        <taxon>Gemmatimonadota</taxon>
        <taxon>environmental samples</taxon>
    </lineage>
</organism>
<protein>
    <recommendedName>
        <fullName evidence="1">DUF559 domain-containing protein</fullName>
    </recommendedName>
</protein>
<dbReference type="EMBL" id="CADCTW010000069">
    <property type="protein sequence ID" value="CAA9310991.1"/>
    <property type="molecule type" value="Genomic_DNA"/>
</dbReference>
<dbReference type="CDD" id="cd01038">
    <property type="entry name" value="Endonuclease_DUF559"/>
    <property type="match status" value="1"/>
</dbReference>
<dbReference type="InterPro" id="IPR011335">
    <property type="entry name" value="Restrct_endonuc-II-like"/>
</dbReference>
<proteinExistence type="predicted"/>
<dbReference type="Gene3D" id="3.40.960.10">
    <property type="entry name" value="VSR Endonuclease"/>
    <property type="match status" value="1"/>
</dbReference>
<accession>A0A6J4KNS0</accession>
<feature type="domain" description="DUF559" evidence="1">
    <location>
        <begin position="14"/>
        <end position="118"/>
    </location>
</feature>
<dbReference type="PANTHER" id="PTHR38590">
    <property type="entry name" value="BLL0828 PROTEIN"/>
    <property type="match status" value="1"/>
</dbReference>
<dbReference type="Pfam" id="PF04480">
    <property type="entry name" value="DUF559"/>
    <property type="match status" value="1"/>
</dbReference>
<name>A0A6J4KNS0_9BACT</name>
<sequence length="121" mass="13460">MATKRVRGTSGELDAAAKGMRVQSTCAESVLWERLRAGRLGGHKFRRQHALGRFVLDFYCPAMRLCIEVDGPIHDTQKDRDAARDAALASYNISVLRFTNDDVLSNRELVLSRIVTALSTP</sequence>
<dbReference type="AlphaFoldDB" id="A0A6J4KNS0"/>